<keyword evidence="3" id="KW-0804">Transcription</keyword>
<feature type="region of interest" description="Disordered" evidence="4">
    <location>
        <begin position="228"/>
        <end position="259"/>
    </location>
</feature>
<evidence type="ECO:0000313" key="6">
    <source>
        <dbReference type="EMBL" id="NDV89182.1"/>
    </source>
</evidence>
<dbReference type="InterPro" id="IPR036388">
    <property type="entry name" value="WH-like_DNA-bd_sf"/>
</dbReference>
<dbReference type="AlphaFoldDB" id="A0A6L9MN98"/>
<proteinExistence type="predicted"/>
<accession>A0A6L9MN98</accession>
<sequence>MTRLKSPPDSFDLSTSLLGLSIDRDRSIGPQLYSHLRQRIINGQLPPGAPIHENEVAELCHISRTPLRAALQRLASDGLIVTKPQVGSIVAPRDEARIWEALFIRSAIEQQVAGRLAGNSFDEEAIQPILARQEAAAAIDDYVSFFTADEEFHALLASTAGVPRAWQLVQSVKAHVDRERFSLTSSIPGRSRRAFEEHLILLRAIRSGNAEAAKTAMRQHLDSVLDTSRMEQHPVGTARVEAPSRAGRSRRAEKSLSGY</sequence>
<dbReference type="SMART" id="SM00345">
    <property type="entry name" value="HTH_GNTR"/>
    <property type="match status" value="1"/>
</dbReference>
<dbReference type="SMART" id="SM00895">
    <property type="entry name" value="FCD"/>
    <property type="match status" value="1"/>
</dbReference>
<dbReference type="SUPFAM" id="SSF48008">
    <property type="entry name" value="GntR ligand-binding domain-like"/>
    <property type="match status" value="1"/>
</dbReference>
<dbReference type="GO" id="GO:0003700">
    <property type="term" value="F:DNA-binding transcription factor activity"/>
    <property type="evidence" value="ECO:0007669"/>
    <property type="project" value="InterPro"/>
</dbReference>
<dbReference type="PANTHER" id="PTHR43537">
    <property type="entry name" value="TRANSCRIPTIONAL REGULATOR, GNTR FAMILY"/>
    <property type="match status" value="1"/>
</dbReference>
<dbReference type="Pfam" id="PF00392">
    <property type="entry name" value="GntR"/>
    <property type="match status" value="1"/>
</dbReference>
<dbReference type="PROSITE" id="PS50949">
    <property type="entry name" value="HTH_GNTR"/>
    <property type="match status" value="1"/>
</dbReference>
<organism evidence="6 7">
    <name type="scientific">Aurantimonas aggregata</name>
    <dbReference type="NCBI Taxonomy" id="2047720"/>
    <lineage>
        <taxon>Bacteria</taxon>
        <taxon>Pseudomonadati</taxon>
        <taxon>Pseudomonadota</taxon>
        <taxon>Alphaproteobacteria</taxon>
        <taxon>Hyphomicrobiales</taxon>
        <taxon>Aurantimonadaceae</taxon>
        <taxon>Aurantimonas</taxon>
    </lineage>
</organism>
<evidence type="ECO:0000256" key="4">
    <source>
        <dbReference type="SAM" id="MobiDB-lite"/>
    </source>
</evidence>
<name>A0A6L9MN98_9HYPH</name>
<dbReference type="InterPro" id="IPR008920">
    <property type="entry name" value="TF_FadR/GntR_C"/>
</dbReference>
<evidence type="ECO:0000256" key="1">
    <source>
        <dbReference type="ARBA" id="ARBA00023015"/>
    </source>
</evidence>
<dbReference type="Proteomes" id="UP000476332">
    <property type="component" value="Unassembled WGS sequence"/>
</dbReference>
<dbReference type="RefSeq" id="WP_163046034.1">
    <property type="nucleotide sequence ID" value="NZ_JAAAMJ010000030.1"/>
</dbReference>
<dbReference type="Pfam" id="PF07729">
    <property type="entry name" value="FCD"/>
    <property type="match status" value="1"/>
</dbReference>
<evidence type="ECO:0000256" key="3">
    <source>
        <dbReference type="ARBA" id="ARBA00023163"/>
    </source>
</evidence>
<feature type="compositionally biased region" description="Basic and acidic residues" evidence="4">
    <location>
        <begin position="250"/>
        <end position="259"/>
    </location>
</feature>
<dbReference type="CDD" id="cd07377">
    <property type="entry name" value="WHTH_GntR"/>
    <property type="match status" value="1"/>
</dbReference>
<keyword evidence="2" id="KW-0238">DNA-binding</keyword>
<comment type="caution">
    <text evidence="6">The sequence shown here is derived from an EMBL/GenBank/DDBJ whole genome shotgun (WGS) entry which is preliminary data.</text>
</comment>
<gene>
    <name evidence="6" type="ORF">GTW51_21170</name>
</gene>
<evidence type="ECO:0000256" key="2">
    <source>
        <dbReference type="ARBA" id="ARBA00023125"/>
    </source>
</evidence>
<dbReference type="SUPFAM" id="SSF46785">
    <property type="entry name" value="Winged helix' DNA-binding domain"/>
    <property type="match status" value="1"/>
</dbReference>
<dbReference type="InterPro" id="IPR011711">
    <property type="entry name" value="GntR_C"/>
</dbReference>
<dbReference type="InterPro" id="IPR036390">
    <property type="entry name" value="WH_DNA-bd_sf"/>
</dbReference>
<evidence type="ECO:0000313" key="7">
    <source>
        <dbReference type="Proteomes" id="UP000476332"/>
    </source>
</evidence>
<dbReference type="EMBL" id="JAAAMJ010000030">
    <property type="protein sequence ID" value="NDV89182.1"/>
    <property type="molecule type" value="Genomic_DNA"/>
</dbReference>
<evidence type="ECO:0000259" key="5">
    <source>
        <dbReference type="PROSITE" id="PS50949"/>
    </source>
</evidence>
<dbReference type="GO" id="GO:0003677">
    <property type="term" value="F:DNA binding"/>
    <property type="evidence" value="ECO:0007669"/>
    <property type="project" value="UniProtKB-KW"/>
</dbReference>
<dbReference type="Gene3D" id="1.20.120.530">
    <property type="entry name" value="GntR ligand-binding domain-like"/>
    <property type="match status" value="1"/>
</dbReference>
<dbReference type="PANTHER" id="PTHR43537:SF5">
    <property type="entry name" value="UXU OPERON TRANSCRIPTIONAL REGULATOR"/>
    <property type="match status" value="1"/>
</dbReference>
<feature type="domain" description="HTH gntR-type" evidence="5">
    <location>
        <begin position="26"/>
        <end position="93"/>
    </location>
</feature>
<keyword evidence="7" id="KW-1185">Reference proteome</keyword>
<dbReference type="Gene3D" id="1.10.10.10">
    <property type="entry name" value="Winged helix-like DNA-binding domain superfamily/Winged helix DNA-binding domain"/>
    <property type="match status" value="1"/>
</dbReference>
<keyword evidence="1" id="KW-0805">Transcription regulation</keyword>
<dbReference type="InterPro" id="IPR000524">
    <property type="entry name" value="Tscrpt_reg_HTH_GntR"/>
</dbReference>
<protein>
    <submittedName>
        <fullName evidence="6">FCD domain-containing protein</fullName>
    </submittedName>
</protein>
<reference evidence="6 7" key="1">
    <citation type="submission" date="2020-01" db="EMBL/GenBank/DDBJ databases">
        <title>Genomes of bacteria type strains.</title>
        <authorList>
            <person name="Chen J."/>
            <person name="Zhu S."/>
            <person name="Chen J."/>
        </authorList>
    </citation>
    <scope>NUCLEOTIDE SEQUENCE [LARGE SCALE GENOMIC DNA]</scope>
    <source>
        <strain evidence="6 7">KCTC 52919</strain>
    </source>
</reference>